<sequence length="368" mass="41439">MEPLLGLINLDNEHDFLEELTYFRCGAATPFAGRYRMIDFTLSNMVNSGVEEVAIFTNHKYRALMDHIKTGAEWELARRHGGVFILPPDWNDPTDISRGDLRHFHNNRDFFHRSKADHVLISGSQYLANSPVSKAYEEHLATGADVTVLSTQVTEPDDEHSKLLRIEQDDDGVVKGFSSDPANPTVFTNMYIIKKDVLLKMVDYCIAYHKDNFFLDGIRGKLPDLKIQNFDMNGPGMFVNSIQSYYKHNLGLLNPEMYKSVFFKNQLVKTKLSNEPPAKYINGSAVTKSMVSNGCVIQGKVDNSVLFRGVKVAPSATVKNSIIMQRCVIEDNVHLENVILDKDVHVSAGQQLIGSKGKPYVVAKRQRV</sequence>
<dbReference type="CDD" id="cd02508">
    <property type="entry name" value="ADP_Glucose_PP"/>
    <property type="match status" value="1"/>
</dbReference>
<dbReference type="InterPro" id="IPR005835">
    <property type="entry name" value="NTP_transferase_dom"/>
</dbReference>
<dbReference type="NCBIfam" id="TIGR02092">
    <property type="entry name" value="glgD"/>
    <property type="match status" value="1"/>
</dbReference>
<dbReference type="OrthoDB" id="9801810at2"/>
<dbReference type="Pfam" id="PF00483">
    <property type="entry name" value="NTP_transferase"/>
    <property type="match status" value="1"/>
</dbReference>
<comment type="similarity">
    <text evidence="1">Belongs to the bacterial/plant glucose-1-phosphate adenylyltransferase family.</text>
</comment>
<keyword evidence="2" id="KW-0320">Glycogen biosynthesis</keyword>
<dbReference type="SUPFAM" id="SSF53448">
    <property type="entry name" value="Nucleotide-diphospho-sugar transferases"/>
    <property type="match status" value="1"/>
</dbReference>
<dbReference type="PATRIC" id="fig|632773.3.peg.792"/>
<keyword evidence="5" id="KW-0548">Nucleotidyltransferase</keyword>
<dbReference type="PANTHER" id="PTHR43523:SF6">
    <property type="entry name" value="GLYCOGEN BIOSYNTHESIS PROTEIN GLGD"/>
    <property type="match status" value="1"/>
</dbReference>
<keyword evidence="5" id="KW-0808">Transferase</keyword>
<dbReference type="Gene3D" id="2.160.10.10">
    <property type="entry name" value="Hexapeptide repeat proteins"/>
    <property type="match status" value="1"/>
</dbReference>
<evidence type="ECO:0000259" key="3">
    <source>
        <dbReference type="Pfam" id="PF00483"/>
    </source>
</evidence>
<accession>A0A1D7QSY4</accession>
<dbReference type="AlphaFoldDB" id="A0A1D7QSY4"/>
<dbReference type="InterPro" id="IPR011004">
    <property type="entry name" value="Trimer_LpxA-like_sf"/>
</dbReference>
<reference evidence="5 6" key="1">
    <citation type="submission" date="2015-08" db="EMBL/GenBank/DDBJ databases">
        <title>The complete genome sequence of Bacillus beveridgei MLTeJB.</title>
        <authorList>
            <person name="Hanson T.E."/>
            <person name="Mesa C."/>
            <person name="Basesman S.M."/>
            <person name="Oremland R.S."/>
        </authorList>
    </citation>
    <scope>NUCLEOTIDE SEQUENCE [LARGE SCALE GENOMIC DNA]</scope>
    <source>
        <strain evidence="5 6">MLTeJB</strain>
    </source>
</reference>
<dbReference type="GO" id="GO:0005978">
    <property type="term" value="P:glycogen biosynthetic process"/>
    <property type="evidence" value="ECO:0007669"/>
    <property type="project" value="UniProtKB-KW"/>
</dbReference>
<dbReference type="PANTHER" id="PTHR43523">
    <property type="entry name" value="GLUCOSE-1-PHOSPHATE ADENYLYLTRANSFERASE-RELATED"/>
    <property type="match status" value="1"/>
</dbReference>
<protein>
    <submittedName>
        <fullName evidence="5">Glycogen biosynthesis protein GlgD, glucose-1-phosphate adenylyltransferase family</fullName>
    </submittedName>
</protein>
<dbReference type="EMBL" id="CP012502">
    <property type="protein sequence ID" value="AOM82124.1"/>
    <property type="molecule type" value="Genomic_DNA"/>
</dbReference>
<evidence type="ECO:0000256" key="2">
    <source>
        <dbReference type="ARBA" id="ARBA00023056"/>
    </source>
</evidence>
<name>A0A1D7QSY4_9BACI</name>
<feature type="domain" description="Glucose-1-phosphate adenylyltransferase/Bifunctional protein GlmU-like C-terminal hexapeptide" evidence="4">
    <location>
        <begin position="276"/>
        <end position="351"/>
    </location>
</feature>
<evidence type="ECO:0000313" key="5">
    <source>
        <dbReference type="EMBL" id="AOM82124.1"/>
    </source>
</evidence>
<dbReference type="SUPFAM" id="SSF51161">
    <property type="entry name" value="Trimeric LpxA-like enzymes"/>
    <property type="match status" value="1"/>
</dbReference>
<dbReference type="Gene3D" id="3.90.550.10">
    <property type="entry name" value="Spore Coat Polysaccharide Biosynthesis Protein SpsA, Chain A"/>
    <property type="match status" value="1"/>
</dbReference>
<evidence type="ECO:0000259" key="4">
    <source>
        <dbReference type="Pfam" id="PF24894"/>
    </source>
</evidence>
<gene>
    <name evidence="5" type="primary">glgD</name>
    <name evidence="5" type="ORF">BBEV_0753</name>
</gene>
<evidence type="ECO:0000313" key="6">
    <source>
        <dbReference type="Proteomes" id="UP000094463"/>
    </source>
</evidence>
<dbReference type="KEGG" id="bbev:BBEV_0753"/>
<dbReference type="InterPro" id="IPR056818">
    <property type="entry name" value="GlmU/GlgC-like_hexapep"/>
</dbReference>
<proteinExistence type="inferred from homology"/>
<dbReference type="InterPro" id="IPR011832">
    <property type="entry name" value="GlgDAde_trans"/>
</dbReference>
<keyword evidence="6" id="KW-1185">Reference proteome</keyword>
<evidence type="ECO:0000256" key="1">
    <source>
        <dbReference type="ARBA" id="ARBA00010443"/>
    </source>
</evidence>
<dbReference type="RefSeq" id="WP_069364239.1">
    <property type="nucleotide sequence ID" value="NZ_CP012502.1"/>
</dbReference>
<dbReference type="Proteomes" id="UP000094463">
    <property type="component" value="Chromosome"/>
</dbReference>
<dbReference type="CDD" id="cd04651">
    <property type="entry name" value="LbH_G1P_AT_C"/>
    <property type="match status" value="1"/>
</dbReference>
<organism evidence="5 6">
    <name type="scientific">Salisediminibacterium beveridgei</name>
    <dbReference type="NCBI Taxonomy" id="632773"/>
    <lineage>
        <taxon>Bacteria</taxon>
        <taxon>Bacillati</taxon>
        <taxon>Bacillota</taxon>
        <taxon>Bacilli</taxon>
        <taxon>Bacillales</taxon>
        <taxon>Bacillaceae</taxon>
        <taxon>Salisediminibacterium</taxon>
    </lineage>
</organism>
<dbReference type="Pfam" id="PF24894">
    <property type="entry name" value="Hexapep_GlmU"/>
    <property type="match status" value="1"/>
</dbReference>
<feature type="domain" description="Nucleotidyl transferase" evidence="3">
    <location>
        <begin position="20"/>
        <end position="211"/>
    </location>
</feature>
<dbReference type="GO" id="GO:0008878">
    <property type="term" value="F:glucose-1-phosphate adenylyltransferase activity"/>
    <property type="evidence" value="ECO:0007669"/>
    <property type="project" value="InterPro"/>
</dbReference>
<dbReference type="STRING" id="632773.BBEV_0753"/>
<dbReference type="InterPro" id="IPR011831">
    <property type="entry name" value="ADP-Glc_PPase"/>
</dbReference>
<dbReference type="InterPro" id="IPR029044">
    <property type="entry name" value="Nucleotide-diphossugar_trans"/>
</dbReference>